<accession>A0A8A2XMM4</accession>
<proteinExistence type="predicted"/>
<geneLocation type="plasmid" evidence="1">
    <name>pEC014-2</name>
</geneLocation>
<evidence type="ECO:0000313" key="1">
    <source>
        <dbReference type="EMBL" id="QSX26261.1"/>
    </source>
</evidence>
<dbReference type="EMBL" id="MW317021">
    <property type="protein sequence ID" value="QSX26261.1"/>
    <property type="molecule type" value="Genomic_DNA"/>
</dbReference>
<dbReference type="AlphaFoldDB" id="A0A8A2XMM4"/>
<keyword evidence="1" id="KW-0614">Plasmid</keyword>
<name>A0A8A2XMM4_ECOLX</name>
<reference evidence="1" key="1">
    <citation type="submission" date="2020-12" db="EMBL/GenBank/DDBJ databases">
        <title>Escherichia coli strain EC014 plasmid pEC014-2, complete sequence.</title>
        <authorList>
            <person name="Pan Y."/>
            <person name="Zhang T."/>
            <person name="Liu Y."/>
        </authorList>
    </citation>
    <scope>NUCLEOTIDE SEQUENCE</scope>
    <source>
        <strain evidence="1">EC014</strain>
        <plasmid evidence="1">pEC014-2</plasmid>
    </source>
</reference>
<protein>
    <submittedName>
        <fullName evidence="1">Uncharacterized protein</fullName>
    </submittedName>
</protein>
<sequence length="46" mass="5765">MPEGRYICRCSGRIRKHKRYKMLNNYMKCCELWNIESNSLQRRKNR</sequence>
<organism evidence="1">
    <name type="scientific">Escherichia coli</name>
    <dbReference type="NCBI Taxonomy" id="562"/>
    <lineage>
        <taxon>Bacteria</taxon>
        <taxon>Pseudomonadati</taxon>
        <taxon>Pseudomonadota</taxon>
        <taxon>Gammaproteobacteria</taxon>
        <taxon>Enterobacterales</taxon>
        <taxon>Enterobacteriaceae</taxon>
        <taxon>Escherichia</taxon>
    </lineage>
</organism>